<accession>A0ABQ6G6V8</accession>
<dbReference type="Proteomes" id="UP001344906">
    <property type="component" value="Unassembled WGS sequence"/>
</dbReference>
<evidence type="ECO:0000313" key="1">
    <source>
        <dbReference type="EMBL" id="GLV60346.1"/>
    </source>
</evidence>
<sequence length="88" mass="9605">METRLLGHKGADTVLDVAAWANDLIGKELPGQPGYRVIKVIQFQLVQLDAGYDALVLVEVQNEGEFLNLKAADVEEIVDITAAVDEKI</sequence>
<keyword evidence="2" id="KW-1185">Reference proteome</keyword>
<evidence type="ECO:0000313" key="2">
    <source>
        <dbReference type="Proteomes" id="UP001344906"/>
    </source>
</evidence>
<dbReference type="EMBL" id="BSRI01000002">
    <property type="protein sequence ID" value="GLV60346.1"/>
    <property type="molecule type" value="Genomic_DNA"/>
</dbReference>
<gene>
    <name evidence="1" type="ORF">KDH_71660</name>
</gene>
<organism evidence="1 2">
    <name type="scientific">Dictyobacter halimunensis</name>
    <dbReference type="NCBI Taxonomy" id="3026934"/>
    <lineage>
        <taxon>Bacteria</taxon>
        <taxon>Bacillati</taxon>
        <taxon>Chloroflexota</taxon>
        <taxon>Ktedonobacteria</taxon>
        <taxon>Ktedonobacterales</taxon>
        <taxon>Dictyobacteraceae</taxon>
        <taxon>Dictyobacter</taxon>
    </lineage>
</organism>
<name>A0ABQ6G6V8_9CHLR</name>
<reference evidence="1 2" key="1">
    <citation type="submission" date="2023-02" db="EMBL/GenBank/DDBJ databases">
        <title>Dictyobacter halimunensis sp. nov., a new member of the class Ktedonobacteria from forest soil in a geothermal area.</title>
        <authorList>
            <person name="Rachmania M.K."/>
            <person name="Ningsih F."/>
            <person name="Sakai Y."/>
            <person name="Yabe S."/>
            <person name="Yokota A."/>
            <person name="Sjamsuridzal W."/>
        </authorList>
    </citation>
    <scope>NUCLEOTIDE SEQUENCE [LARGE SCALE GENOMIC DNA]</scope>
    <source>
        <strain evidence="1 2">S3.2.2.5</strain>
    </source>
</reference>
<dbReference type="RefSeq" id="WP_338257389.1">
    <property type="nucleotide sequence ID" value="NZ_BSRI01000002.1"/>
</dbReference>
<protein>
    <submittedName>
        <fullName evidence="1">Uncharacterized protein</fullName>
    </submittedName>
</protein>
<proteinExistence type="predicted"/>
<comment type="caution">
    <text evidence="1">The sequence shown here is derived from an EMBL/GenBank/DDBJ whole genome shotgun (WGS) entry which is preliminary data.</text>
</comment>